<dbReference type="GO" id="GO:0003690">
    <property type="term" value="F:double-stranded DNA binding"/>
    <property type="evidence" value="ECO:0007669"/>
    <property type="project" value="TreeGrafter"/>
</dbReference>
<dbReference type="PANTHER" id="PTHR46060">
    <property type="entry name" value="MARINER MOS1 TRANSPOSASE-LIKE PROTEIN"/>
    <property type="match status" value="1"/>
</dbReference>
<dbReference type="PANTHER" id="PTHR46060:SF2">
    <property type="entry name" value="HISTONE-LYSINE N-METHYLTRANSFERASE SETMAR"/>
    <property type="match status" value="1"/>
</dbReference>
<dbReference type="GO" id="GO:0015074">
    <property type="term" value="P:DNA integration"/>
    <property type="evidence" value="ECO:0007669"/>
    <property type="project" value="TreeGrafter"/>
</dbReference>
<evidence type="ECO:0000313" key="3">
    <source>
        <dbReference type="Proteomes" id="UP000887116"/>
    </source>
</evidence>
<accession>A0A8X6J6M9</accession>
<dbReference type="AlphaFoldDB" id="A0A8X6J6M9"/>
<evidence type="ECO:0000313" key="2">
    <source>
        <dbReference type="EMBL" id="GFR12503.1"/>
    </source>
</evidence>
<dbReference type="GO" id="GO:0042800">
    <property type="term" value="F:histone H3K4 methyltransferase activity"/>
    <property type="evidence" value="ECO:0007669"/>
    <property type="project" value="TreeGrafter"/>
</dbReference>
<dbReference type="GO" id="GO:0000729">
    <property type="term" value="P:DNA double-strand break processing"/>
    <property type="evidence" value="ECO:0007669"/>
    <property type="project" value="TreeGrafter"/>
</dbReference>
<dbReference type="EMBL" id="BMAO01016981">
    <property type="protein sequence ID" value="GFR12503.1"/>
    <property type="molecule type" value="Genomic_DNA"/>
</dbReference>
<feature type="domain" description="Mos1 transposase HTH" evidence="1">
    <location>
        <begin position="13"/>
        <end position="56"/>
    </location>
</feature>
<dbReference type="GO" id="GO:0006303">
    <property type="term" value="P:double-strand break repair via nonhomologous end joining"/>
    <property type="evidence" value="ECO:0007669"/>
    <property type="project" value="TreeGrafter"/>
</dbReference>
<comment type="caution">
    <text evidence="2">The sequence shown here is derived from an EMBL/GenBank/DDBJ whole genome shotgun (WGS) entry which is preliminary data.</text>
</comment>
<gene>
    <name evidence="2" type="primary">WH47_12498</name>
    <name evidence="2" type="ORF">TNCT_426051</name>
</gene>
<dbReference type="Gene3D" id="1.10.10.1450">
    <property type="match status" value="1"/>
</dbReference>
<keyword evidence="3" id="KW-1185">Reference proteome</keyword>
<dbReference type="InterPro" id="IPR041426">
    <property type="entry name" value="Mos1_HTH"/>
</dbReference>
<dbReference type="GO" id="GO:0005634">
    <property type="term" value="C:nucleus"/>
    <property type="evidence" value="ECO:0007669"/>
    <property type="project" value="TreeGrafter"/>
</dbReference>
<dbReference type="Pfam" id="PF17906">
    <property type="entry name" value="HTH_48"/>
    <property type="match status" value="1"/>
</dbReference>
<protein>
    <submittedName>
        <fullName evidence="2">Histone-lysine N-methyltransferase SETMAR</fullName>
    </submittedName>
</protein>
<dbReference type="OrthoDB" id="6431778at2759"/>
<dbReference type="GO" id="GO:0000793">
    <property type="term" value="C:condensed chromosome"/>
    <property type="evidence" value="ECO:0007669"/>
    <property type="project" value="TreeGrafter"/>
</dbReference>
<organism evidence="2 3">
    <name type="scientific">Trichonephila clavata</name>
    <name type="common">Joro spider</name>
    <name type="synonym">Nephila clavata</name>
    <dbReference type="NCBI Taxonomy" id="2740835"/>
    <lineage>
        <taxon>Eukaryota</taxon>
        <taxon>Metazoa</taxon>
        <taxon>Ecdysozoa</taxon>
        <taxon>Arthropoda</taxon>
        <taxon>Chelicerata</taxon>
        <taxon>Arachnida</taxon>
        <taxon>Araneae</taxon>
        <taxon>Araneomorphae</taxon>
        <taxon>Entelegynae</taxon>
        <taxon>Araneoidea</taxon>
        <taxon>Nephilidae</taxon>
        <taxon>Trichonephila</taxon>
    </lineage>
</organism>
<dbReference type="GO" id="GO:0044547">
    <property type="term" value="F:DNA topoisomerase binding"/>
    <property type="evidence" value="ECO:0007669"/>
    <property type="project" value="TreeGrafter"/>
</dbReference>
<dbReference type="InterPro" id="IPR052709">
    <property type="entry name" value="Transposase-MT_Hybrid"/>
</dbReference>
<name>A0A8X6J6M9_TRICU</name>
<dbReference type="Proteomes" id="UP000887116">
    <property type="component" value="Unassembled WGS sequence"/>
</dbReference>
<dbReference type="GO" id="GO:0046975">
    <property type="term" value="F:histone H3K36 methyltransferase activity"/>
    <property type="evidence" value="ECO:0007669"/>
    <property type="project" value="TreeGrafter"/>
</dbReference>
<sequence length="82" mass="9316">MECQVEKKEHDTCFFFTFNQGSNTTKPTQGICSAYGESAIAERTTRGWYAKFKNENLSLKDAPHSGCPVEFDEERLDQLCVT</sequence>
<dbReference type="GO" id="GO:0044774">
    <property type="term" value="P:mitotic DNA integrity checkpoint signaling"/>
    <property type="evidence" value="ECO:0007669"/>
    <property type="project" value="TreeGrafter"/>
</dbReference>
<dbReference type="GO" id="GO:0035861">
    <property type="term" value="C:site of double-strand break"/>
    <property type="evidence" value="ECO:0007669"/>
    <property type="project" value="TreeGrafter"/>
</dbReference>
<evidence type="ECO:0000259" key="1">
    <source>
        <dbReference type="Pfam" id="PF17906"/>
    </source>
</evidence>
<proteinExistence type="predicted"/>
<dbReference type="GO" id="GO:0031297">
    <property type="term" value="P:replication fork processing"/>
    <property type="evidence" value="ECO:0007669"/>
    <property type="project" value="TreeGrafter"/>
</dbReference>
<dbReference type="GO" id="GO:0003697">
    <property type="term" value="F:single-stranded DNA binding"/>
    <property type="evidence" value="ECO:0007669"/>
    <property type="project" value="TreeGrafter"/>
</dbReference>
<dbReference type="GO" id="GO:0000014">
    <property type="term" value="F:single-stranded DNA endodeoxyribonuclease activity"/>
    <property type="evidence" value="ECO:0007669"/>
    <property type="project" value="TreeGrafter"/>
</dbReference>
<reference evidence="2" key="1">
    <citation type="submission" date="2020-07" db="EMBL/GenBank/DDBJ databases">
        <title>Multicomponent nature underlies the extraordinary mechanical properties of spider dragline silk.</title>
        <authorList>
            <person name="Kono N."/>
            <person name="Nakamura H."/>
            <person name="Mori M."/>
            <person name="Yoshida Y."/>
            <person name="Ohtoshi R."/>
            <person name="Malay A.D."/>
            <person name="Moran D.A.P."/>
            <person name="Tomita M."/>
            <person name="Numata K."/>
            <person name="Arakawa K."/>
        </authorList>
    </citation>
    <scope>NUCLEOTIDE SEQUENCE</scope>
</reference>